<dbReference type="PANTHER" id="PTHR43297:SF14">
    <property type="entry name" value="ATPASE AAA-TYPE CORE DOMAIN-CONTAINING PROTEIN"/>
    <property type="match status" value="1"/>
</dbReference>
<evidence type="ECO:0000256" key="4">
    <source>
        <dbReference type="ARBA" id="ARBA00022475"/>
    </source>
</evidence>
<evidence type="ECO:0000256" key="6">
    <source>
        <dbReference type="ARBA" id="ARBA00022741"/>
    </source>
</evidence>
<dbReference type="PROSITE" id="PS00211">
    <property type="entry name" value="ABC_TRANSPORTER_1"/>
    <property type="match status" value="1"/>
</dbReference>
<dbReference type="PANTHER" id="PTHR43297">
    <property type="entry name" value="OLIGOPEPTIDE TRANSPORT ATP-BINDING PROTEIN APPD"/>
    <property type="match status" value="1"/>
</dbReference>
<dbReference type="PROSITE" id="PS50893">
    <property type="entry name" value="ABC_TRANSPORTER_2"/>
    <property type="match status" value="1"/>
</dbReference>
<dbReference type="InterPro" id="IPR050388">
    <property type="entry name" value="ABC_Ni/Peptide_Import"/>
</dbReference>
<keyword evidence="7 11" id="KW-0067">ATP-binding</keyword>
<evidence type="ECO:0000256" key="2">
    <source>
        <dbReference type="ARBA" id="ARBA00005417"/>
    </source>
</evidence>
<evidence type="ECO:0000313" key="11">
    <source>
        <dbReference type="EMBL" id="MFC7339916.1"/>
    </source>
</evidence>
<evidence type="ECO:0000256" key="5">
    <source>
        <dbReference type="ARBA" id="ARBA00022519"/>
    </source>
</evidence>
<sequence length="265" mass="27945">MSGGTGLLEVDQLSVAFGDRKVVDALDLRIDAGSRVGLIGESGSGKSLTAAAIAGVPPLGAEITGSVRYEGQELRGLRHGARSSGIALMGQDASTALNPLVRVEQQLAIPQRRRGAARRQRAAEQRELLTSVGLDADRVRRGYPGQLSGGQRQRVLLAMALAARPRLLIADEPTSALDPTVQAEVLALLHELTTARSAAGEPPSLLFISHDLAVVAQLCTHVVVLRAGRVVERGPASQIITAPEHSYTRELLEAARSIGMPQEVS</sequence>
<dbReference type="EMBL" id="JBHTCJ010000001">
    <property type="protein sequence ID" value="MFC7339916.1"/>
    <property type="molecule type" value="Genomic_DNA"/>
</dbReference>
<keyword evidence="8" id="KW-1278">Translocase</keyword>
<keyword evidence="12" id="KW-1185">Reference proteome</keyword>
<comment type="subcellular location">
    <subcellularLocation>
        <location evidence="1">Cell membrane</location>
        <topology evidence="1">Peripheral membrane protein</topology>
    </subcellularLocation>
</comment>
<evidence type="ECO:0000256" key="9">
    <source>
        <dbReference type="ARBA" id="ARBA00023136"/>
    </source>
</evidence>
<dbReference type="SMART" id="SM00382">
    <property type="entry name" value="AAA"/>
    <property type="match status" value="1"/>
</dbReference>
<feature type="domain" description="ABC transporter" evidence="10">
    <location>
        <begin position="8"/>
        <end position="252"/>
    </location>
</feature>
<reference evidence="12" key="1">
    <citation type="journal article" date="2019" name="Int. J. Syst. Evol. Microbiol.">
        <title>The Global Catalogue of Microorganisms (GCM) 10K type strain sequencing project: providing services to taxonomists for standard genome sequencing and annotation.</title>
        <authorList>
            <consortium name="The Broad Institute Genomics Platform"/>
            <consortium name="The Broad Institute Genome Sequencing Center for Infectious Disease"/>
            <person name="Wu L."/>
            <person name="Ma J."/>
        </authorList>
    </citation>
    <scope>NUCLEOTIDE SEQUENCE [LARGE SCALE GENOMIC DNA]</scope>
    <source>
        <strain evidence="12">WLHS5</strain>
    </source>
</reference>
<dbReference type="Proteomes" id="UP001596504">
    <property type="component" value="Unassembled WGS sequence"/>
</dbReference>
<gene>
    <name evidence="11" type="ORF">ACFQRI_00720</name>
</gene>
<proteinExistence type="inferred from homology"/>
<evidence type="ECO:0000256" key="3">
    <source>
        <dbReference type="ARBA" id="ARBA00022448"/>
    </source>
</evidence>
<dbReference type="Pfam" id="PF00005">
    <property type="entry name" value="ABC_tran"/>
    <property type="match status" value="1"/>
</dbReference>
<evidence type="ECO:0000256" key="8">
    <source>
        <dbReference type="ARBA" id="ARBA00022967"/>
    </source>
</evidence>
<dbReference type="CDD" id="cd03257">
    <property type="entry name" value="ABC_NikE_OppD_transporters"/>
    <property type="match status" value="1"/>
</dbReference>
<evidence type="ECO:0000313" key="12">
    <source>
        <dbReference type="Proteomes" id="UP001596504"/>
    </source>
</evidence>
<name>A0ABW2LBQ6_9PSEU</name>
<protein>
    <submittedName>
        <fullName evidence="11">ATP-binding cassette domain-containing protein</fullName>
    </submittedName>
</protein>
<dbReference type="InterPro" id="IPR027417">
    <property type="entry name" value="P-loop_NTPase"/>
</dbReference>
<keyword evidence="3" id="KW-0813">Transport</keyword>
<dbReference type="SUPFAM" id="SSF52540">
    <property type="entry name" value="P-loop containing nucleoside triphosphate hydrolases"/>
    <property type="match status" value="1"/>
</dbReference>
<keyword evidence="4" id="KW-1003">Cell membrane</keyword>
<keyword evidence="5" id="KW-0997">Cell inner membrane</keyword>
<dbReference type="RefSeq" id="WP_380662896.1">
    <property type="nucleotide sequence ID" value="NZ_JBHTCJ010000001.1"/>
</dbReference>
<dbReference type="InterPro" id="IPR003439">
    <property type="entry name" value="ABC_transporter-like_ATP-bd"/>
</dbReference>
<dbReference type="GO" id="GO:0005524">
    <property type="term" value="F:ATP binding"/>
    <property type="evidence" value="ECO:0007669"/>
    <property type="project" value="UniProtKB-KW"/>
</dbReference>
<evidence type="ECO:0000256" key="7">
    <source>
        <dbReference type="ARBA" id="ARBA00022840"/>
    </source>
</evidence>
<dbReference type="InterPro" id="IPR017871">
    <property type="entry name" value="ABC_transporter-like_CS"/>
</dbReference>
<dbReference type="InterPro" id="IPR003593">
    <property type="entry name" value="AAA+_ATPase"/>
</dbReference>
<accession>A0ABW2LBQ6</accession>
<evidence type="ECO:0000256" key="1">
    <source>
        <dbReference type="ARBA" id="ARBA00004202"/>
    </source>
</evidence>
<organism evidence="11 12">
    <name type="scientific">Saccharopolyspora griseoalba</name>
    <dbReference type="NCBI Taxonomy" id="1431848"/>
    <lineage>
        <taxon>Bacteria</taxon>
        <taxon>Bacillati</taxon>
        <taxon>Actinomycetota</taxon>
        <taxon>Actinomycetes</taxon>
        <taxon>Pseudonocardiales</taxon>
        <taxon>Pseudonocardiaceae</taxon>
        <taxon>Saccharopolyspora</taxon>
    </lineage>
</organism>
<comment type="caution">
    <text evidence="11">The sequence shown here is derived from an EMBL/GenBank/DDBJ whole genome shotgun (WGS) entry which is preliminary data.</text>
</comment>
<dbReference type="Gene3D" id="3.40.50.300">
    <property type="entry name" value="P-loop containing nucleotide triphosphate hydrolases"/>
    <property type="match status" value="1"/>
</dbReference>
<comment type="similarity">
    <text evidence="2">Belongs to the ABC transporter superfamily.</text>
</comment>
<evidence type="ECO:0000259" key="10">
    <source>
        <dbReference type="PROSITE" id="PS50893"/>
    </source>
</evidence>
<keyword evidence="6" id="KW-0547">Nucleotide-binding</keyword>
<keyword evidence="9" id="KW-0472">Membrane</keyword>